<feature type="transmembrane region" description="Helical" evidence="2">
    <location>
        <begin position="61"/>
        <end position="80"/>
    </location>
</feature>
<dbReference type="SUPFAM" id="SSF52317">
    <property type="entry name" value="Class I glutamine amidotransferase-like"/>
    <property type="match status" value="1"/>
</dbReference>
<name>A0A318DAH4_9GAMM</name>
<dbReference type="GO" id="GO:0000162">
    <property type="term" value="P:L-tryptophan biosynthetic process"/>
    <property type="evidence" value="ECO:0007669"/>
    <property type="project" value="TreeGrafter"/>
</dbReference>
<dbReference type="FunFam" id="3.40.50.880:FF:000003">
    <property type="entry name" value="Anthranilate synthase component II"/>
    <property type="match status" value="1"/>
</dbReference>
<gene>
    <name evidence="4" type="ORF">DL796_03660</name>
</gene>
<proteinExistence type="predicted"/>
<dbReference type="GO" id="GO:0046654">
    <property type="term" value="P:tetrahydrofolate biosynthetic process"/>
    <property type="evidence" value="ECO:0007669"/>
    <property type="project" value="TreeGrafter"/>
</dbReference>
<keyword evidence="1 4" id="KW-0315">Glutamine amidotransferase</keyword>
<keyword evidence="2" id="KW-0812">Transmembrane</keyword>
<evidence type="ECO:0000256" key="2">
    <source>
        <dbReference type="SAM" id="Phobius"/>
    </source>
</evidence>
<dbReference type="PRINTS" id="PR00096">
    <property type="entry name" value="GATASE"/>
</dbReference>
<dbReference type="PANTHER" id="PTHR43418">
    <property type="entry name" value="MULTIFUNCTIONAL TRYPTOPHAN BIOSYNTHESIS PROTEIN-RELATED"/>
    <property type="match status" value="1"/>
</dbReference>
<dbReference type="GO" id="GO:0046820">
    <property type="term" value="F:4-amino-4-deoxychorismate synthase activity"/>
    <property type="evidence" value="ECO:0007669"/>
    <property type="project" value="TreeGrafter"/>
</dbReference>
<dbReference type="GO" id="GO:0004049">
    <property type="term" value="F:anthranilate synthase activity"/>
    <property type="evidence" value="ECO:0007669"/>
    <property type="project" value="TreeGrafter"/>
</dbReference>
<dbReference type="GO" id="GO:0005829">
    <property type="term" value="C:cytosol"/>
    <property type="evidence" value="ECO:0007669"/>
    <property type="project" value="TreeGrafter"/>
</dbReference>
<evidence type="ECO:0000313" key="4">
    <source>
        <dbReference type="EMBL" id="PXF64244.1"/>
    </source>
</evidence>
<dbReference type="PANTHER" id="PTHR43418:SF4">
    <property type="entry name" value="MULTIFUNCTIONAL TRYPTOPHAN BIOSYNTHESIS PROTEIN"/>
    <property type="match status" value="1"/>
</dbReference>
<sequence length="284" mass="31796">MRKVWWILATLMIVATLGHYMSDLSAIEQCVSAGDSYHYDKHLCSKQSIYDGESGFVNNHWPLMTMLVLSIAFLIASLIIKEPPASRKKLLMVDNYDSFTYNLVQYFGQLGLDVIVKRNDELSVEEVSEMEPDFIVISPGPCTPNESGVSLEIIKELAGDYPILGVCLGHQAMAQVFGGNVIKAKQVMHGKTSEIYHNDTGVFNGLPNPFQATRYHSLVVDTPSLPKEFEITAWTEDEEGELEYIMGIKHKSLKLEGVQFHPESILSEKGHQLLKNFIETGKQA</sequence>
<evidence type="ECO:0000256" key="1">
    <source>
        <dbReference type="ARBA" id="ARBA00022962"/>
    </source>
</evidence>
<dbReference type="InterPro" id="IPR029062">
    <property type="entry name" value="Class_I_gatase-like"/>
</dbReference>
<dbReference type="CDD" id="cd01743">
    <property type="entry name" value="GATase1_Anthranilate_Synthase"/>
    <property type="match status" value="1"/>
</dbReference>
<feature type="domain" description="Glutamine amidotransferase" evidence="3">
    <location>
        <begin position="91"/>
        <end position="278"/>
    </location>
</feature>
<dbReference type="PRINTS" id="PR00099">
    <property type="entry name" value="CPSGATASE"/>
</dbReference>
<accession>A0A318DAH4</accession>
<dbReference type="Gene3D" id="3.40.50.880">
    <property type="match status" value="1"/>
</dbReference>
<keyword evidence="2" id="KW-0472">Membrane</keyword>
<comment type="caution">
    <text evidence="4">The sequence shown here is derived from an EMBL/GenBank/DDBJ whole genome shotgun (WGS) entry which is preliminary data.</text>
</comment>
<dbReference type="NCBIfam" id="TIGR00566">
    <property type="entry name" value="trpG_papA"/>
    <property type="match status" value="1"/>
</dbReference>
<dbReference type="InterPro" id="IPR050472">
    <property type="entry name" value="Anth_synth/Amidotransfase"/>
</dbReference>
<evidence type="ECO:0000259" key="3">
    <source>
        <dbReference type="Pfam" id="PF00117"/>
    </source>
</evidence>
<dbReference type="EMBL" id="QICH01000001">
    <property type="protein sequence ID" value="PXF64244.1"/>
    <property type="molecule type" value="Genomic_DNA"/>
</dbReference>
<dbReference type="InterPro" id="IPR006221">
    <property type="entry name" value="TrpG/PapA_dom"/>
</dbReference>
<keyword evidence="5" id="KW-1185">Reference proteome</keyword>
<evidence type="ECO:0000313" key="5">
    <source>
        <dbReference type="Proteomes" id="UP000247689"/>
    </source>
</evidence>
<organism evidence="4 5">
    <name type="scientific">Kangiella spongicola</name>
    <dbReference type="NCBI Taxonomy" id="796379"/>
    <lineage>
        <taxon>Bacteria</taxon>
        <taxon>Pseudomonadati</taxon>
        <taxon>Pseudomonadota</taxon>
        <taxon>Gammaproteobacteria</taxon>
        <taxon>Kangiellales</taxon>
        <taxon>Kangiellaceae</taxon>
        <taxon>Kangiella</taxon>
    </lineage>
</organism>
<dbReference type="PRINTS" id="PR00097">
    <property type="entry name" value="ANTSNTHASEII"/>
</dbReference>
<dbReference type="Proteomes" id="UP000247689">
    <property type="component" value="Unassembled WGS sequence"/>
</dbReference>
<keyword evidence="2" id="KW-1133">Transmembrane helix</keyword>
<protein>
    <submittedName>
        <fullName evidence="4">Glutamine amidotransferase</fullName>
    </submittedName>
</protein>
<dbReference type="AlphaFoldDB" id="A0A318DAH4"/>
<dbReference type="OrthoDB" id="9786812at2"/>
<dbReference type="PROSITE" id="PS51273">
    <property type="entry name" value="GATASE_TYPE_1"/>
    <property type="match status" value="1"/>
</dbReference>
<reference evidence="4 5" key="1">
    <citation type="submission" date="2018-05" db="EMBL/GenBank/DDBJ databases">
        <title>Kangiella spongicola genome sequence.</title>
        <authorList>
            <person name="Maclea K.S."/>
            <person name="Goen A.E."/>
            <person name="Kelley C."/>
            <person name="Underriner A."/>
            <person name="Silverwood T."/>
            <person name="Trachtenberg A.M."/>
        </authorList>
    </citation>
    <scope>NUCLEOTIDE SEQUENCE [LARGE SCALE GENOMIC DNA]</scope>
    <source>
        <strain evidence="4 5">ATCC BAA-2076</strain>
    </source>
</reference>
<dbReference type="InterPro" id="IPR017926">
    <property type="entry name" value="GATASE"/>
</dbReference>
<dbReference type="Pfam" id="PF00117">
    <property type="entry name" value="GATase"/>
    <property type="match status" value="1"/>
</dbReference>
<keyword evidence="4" id="KW-0808">Transferase</keyword>